<protein>
    <submittedName>
        <fullName evidence="2">Uncharacterized protein</fullName>
    </submittedName>
</protein>
<dbReference type="Pfam" id="PF03140">
    <property type="entry name" value="DUF247"/>
    <property type="match status" value="2"/>
</dbReference>
<evidence type="ECO:0000256" key="1">
    <source>
        <dbReference type="SAM" id="Phobius"/>
    </source>
</evidence>
<evidence type="ECO:0000313" key="4">
    <source>
        <dbReference type="Proteomes" id="UP001497457"/>
    </source>
</evidence>
<evidence type="ECO:0000313" key="3">
    <source>
        <dbReference type="EMBL" id="CAL4983277.1"/>
    </source>
</evidence>
<proteinExistence type="predicted"/>
<keyword evidence="1" id="KW-1133">Transmembrane helix</keyword>
<dbReference type="EMBL" id="OZ075132">
    <property type="protein sequence ID" value="CAL4983274.1"/>
    <property type="molecule type" value="Genomic_DNA"/>
</dbReference>
<keyword evidence="1" id="KW-0812">Transmembrane</keyword>
<dbReference type="PANTHER" id="PTHR31549:SF146">
    <property type="entry name" value="OS01G0564600 PROTEIN"/>
    <property type="match status" value="1"/>
</dbReference>
<dbReference type="InterPro" id="IPR004158">
    <property type="entry name" value="DUF247_pln"/>
</dbReference>
<dbReference type="Proteomes" id="UP001497457">
    <property type="component" value="Chromosome 22rd"/>
</dbReference>
<dbReference type="EMBL" id="OZ075132">
    <property type="protein sequence ID" value="CAL4983277.1"/>
    <property type="molecule type" value="Genomic_DNA"/>
</dbReference>
<keyword evidence="4" id="KW-1185">Reference proteome</keyword>
<feature type="transmembrane region" description="Helical" evidence="1">
    <location>
        <begin position="344"/>
        <end position="366"/>
    </location>
</feature>
<dbReference type="PANTHER" id="PTHR31549">
    <property type="entry name" value="PROTEIN, PUTATIVE (DUF247)-RELATED-RELATED"/>
    <property type="match status" value="1"/>
</dbReference>
<name>A0ABC9AS12_9POAL</name>
<reference evidence="2" key="1">
    <citation type="submission" date="2024-10" db="EMBL/GenBank/DDBJ databases">
        <authorList>
            <person name="Ryan C."/>
        </authorList>
    </citation>
    <scope>NUCLEOTIDE SEQUENCE [LARGE SCALE GENOMIC DNA]</scope>
</reference>
<gene>
    <name evidence="2" type="ORF">URODEC1_LOCUS57000</name>
    <name evidence="3" type="ORF">URODEC1_LOCUS57001</name>
</gene>
<keyword evidence="1" id="KW-0472">Membrane</keyword>
<dbReference type="AlphaFoldDB" id="A0ABC9AS12"/>
<sequence>MPRRGGRGGLVETRISFPYPFSAPALPRSNDSIVTIQRVEASLRGIVGADAPTGTDITTPVAVALGPYHHDARGLETMEAAKRAALEEFCRAANQPLKAVDASIFPVALSCRRYYADDYTLGAWKDPLMSRVEVHTCVDAIARDVMLLENQIPWPVLEALMALRPGGVPVGRFLSLMASAFDSGNDDQATGSHLLHGVVADPPPPHLLGLFYRRQVDPARTQSLRVPRLSSHTSTAVELAEMGVKLAASRSNKFGDMAMAKRRRRGVSGELSLAPVALNDVTACWLVNMAAYEACLGAALPDNFAVSSYISVVALLVNREQDVQELRARGIVSSTLSDMDTLHFFKTIVAVLSILGVLAGLFKTILSLKQPQQ</sequence>
<organism evidence="2 4">
    <name type="scientific">Urochloa decumbens</name>
    <dbReference type="NCBI Taxonomy" id="240449"/>
    <lineage>
        <taxon>Eukaryota</taxon>
        <taxon>Viridiplantae</taxon>
        <taxon>Streptophyta</taxon>
        <taxon>Embryophyta</taxon>
        <taxon>Tracheophyta</taxon>
        <taxon>Spermatophyta</taxon>
        <taxon>Magnoliopsida</taxon>
        <taxon>Liliopsida</taxon>
        <taxon>Poales</taxon>
        <taxon>Poaceae</taxon>
        <taxon>PACMAD clade</taxon>
        <taxon>Panicoideae</taxon>
        <taxon>Panicodae</taxon>
        <taxon>Paniceae</taxon>
        <taxon>Melinidinae</taxon>
        <taxon>Urochloa</taxon>
    </lineage>
</organism>
<accession>A0ABC9AS12</accession>
<evidence type="ECO:0000313" key="2">
    <source>
        <dbReference type="EMBL" id="CAL4983274.1"/>
    </source>
</evidence>